<dbReference type="EMBL" id="CADEPI010000498">
    <property type="protein sequence ID" value="CAB3386646.1"/>
    <property type="molecule type" value="Genomic_DNA"/>
</dbReference>
<organism evidence="1 2">
    <name type="scientific">Cloeon dipterum</name>
    <dbReference type="NCBI Taxonomy" id="197152"/>
    <lineage>
        <taxon>Eukaryota</taxon>
        <taxon>Metazoa</taxon>
        <taxon>Ecdysozoa</taxon>
        <taxon>Arthropoda</taxon>
        <taxon>Hexapoda</taxon>
        <taxon>Insecta</taxon>
        <taxon>Pterygota</taxon>
        <taxon>Palaeoptera</taxon>
        <taxon>Ephemeroptera</taxon>
        <taxon>Pisciforma</taxon>
        <taxon>Baetidae</taxon>
        <taxon>Cloeon</taxon>
    </lineage>
</organism>
<dbReference type="Gene3D" id="3.80.10.10">
    <property type="entry name" value="Ribonuclease Inhibitor"/>
    <property type="match status" value="2"/>
</dbReference>
<name>A0A8S1DZS7_9INSE</name>
<keyword evidence="2" id="KW-1185">Reference proteome</keyword>
<reference evidence="1 2" key="1">
    <citation type="submission" date="2020-04" db="EMBL/GenBank/DDBJ databases">
        <authorList>
            <person name="Alioto T."/>
            <person name="Alioto T."/>
            <person name="Gomez Garrido J."/>
        </authorList>
    </citation>
    <scope>NUCLEOTIDE SEQUENCE [LARGE SCALE GENOMIC DNA]</scope>
</reference>
<sequence>MHAGICLLSSGQNFWNISHQSTMARNMRIPLSDASFQGLMRQKKTLFDHTADSIFKNLIMLICKDADFKLQIECLPKPLRATMLSRLTKLKCRNHQGDLNQFTILLKGFEALITTKTTEIELDGLLTFCPDELKKPMLTQVVQKIVNNAPDLEILILNERRLMKERENVSFYGCIQQDAIEIIGKLRHLKKLCIKSCAIDFSDLLKLCKKLPALEHLDVYLTEHNLTNAPADQSMFRESFGNLKVFLFAQFSSGNFLRRLTKYCIENLPHLEIVQSQVDSHANSIEMFGEFNLPCESSPLLHLSTQPCDEKIHLRFPNVTHLKVNLSGGTYPKPALDALMNFSHIEFLCVSHFPSLCVLEKLLDAYGASLTSLELSVSYCSIKLGTIFEKCPKLEKLCLDHVKVEDGEEPIQKFSNLKELVWIAKQGYPVKISTILSAPGLEKISLEGSKFEVSDLERVADQISRKQILCHLSSFHHNVYEFINPRSRSKFTTAITSLFKNAIAFIPDLTDVSIDINFNDLSRERFRFYLTSENL</sequence>
<proteinExistence type="predicted"/>
<comment type="caution">
    <text evidence="1">The sequence shown here is derived from an EMBL/GenBank/DDBJ whole genome shotgun (WGS) entry which is preliminary data.</text>
</comment>
<evidence type="ECO:0000313" key="1">
    <source>
        <dbReference type="EMBL" id="CAB3386646.1"/>
    </source>
</evidence>
<dbReference type="OrthoDB" id="5213490at2759"/>
<accession>A0A8S1DZS7</accession>
<gene>
    <name evidence="1" type="ORF">CLODIP_2_CD03187</name>
</gene>
<protein>
    <recommendedName>
        <fullName evidence="3">F-box domain-containing protein</fullName>
    </recommendedName>
</protein>
<dbReference type="SUPFAM" id="SSF52047">
    <property type="entry name" value="RNI-like"/>
    <property type="match status" value="1"/>
</dbReference>
<dbReference type="Proteomes" id="UP000494165">
    <property type="component" value="Unassembled WGS sequence"/>
</dbReference>
<dbReference type="InterPro" id="IPR032675">
    <property type="entry name" value="LRR_dom_sf"/>
</dbReference>
<evidence type="ECO:0008006" key="3">
    <source>
        <dbReference type="Google" id="ProtNLM"/>
    </source>
</evidence>
<dbReference type="AlphaFoldDB" id="A0A8S1DZS7"/>
<evidence type="ECO:0000313" key="2">
    <source>
        <dbReference type="Proteomes" id="UP000494165"/>
    </source>
</evidence>